<sequence>MSTRPGHAAALAGPNASVDLVIFDFDGVVADSEVISLTTLRESLKAHDLDLSLDEVRRRCLGVSVSKIAQMLVDENAAADVDRFRADWETRLFDRFRRDLKPVPGVVALLDRLTARDIAFCIASSGTHQRIGVALGAMGLRHRFAHVFSAEDVARGKPAPDLFRHAARSMNIRPNRCLVIEDSVFGVTAARAASMPVIGFLGGEHLKAIRDAHAAELSDAGAHTIVDSHTALFSAAKDLRGLSAQ</sequence>
<reference evidence="5 6" key="1">
    <citation type="submission" date="2022-04" db="EMBL/GenBank/DDBJ databases">
        <title>Roseobacter sp. WL0113 is a bacterium isolated from neritic sediment.</title>
        <authorList>
            <person name="Wang L."/>
            <person name="He W."/>
            <person name="Zhang D.-F."/>
        </authorList>
    </citation>
    <scope>NUCLEOTIDE SEQUENCE [LARGE SCALE GENOMIC DNA]</scope>
    <source>
        <strain evidence="5 6">WL0113</strain>
    </source>
</reference>
<dbReference type="SFLD" id="SFLDG01135">
    <property type="entry name" value="C1.5.6:_HAD__Beta-PGM__Phospha"/>
    <property type="match status" value="1"/>
</dbReference>
<dbReference type="InterPro" id="IPR023214">
    <property type="entry name" value="HAD_sf"/>
</dbReference>
<keyword evidence="6" id="KW-1185">Reference proteome</keyword>
<evidence type="ECO:0000256" key="3">
    <source>
        <dbReference type="ARBA" id="ARBA00022723"/>
    </source>
</evidence>
<protein>
    <submittedName>
        <fullName evidence="5">HAD family phosphatase</fullName>
    </submittedName>
</protein>
<dbReference type="InterPro" id="IPR036412">
    <property type="entry name" value="HAD-like_sf"/>
</dbReference>
<comment type="caution">
    <text evidence="5">The sequence shown here is derived from an EMBL/GenBank/DDBJ whole genome shotgun (WGS) entry which is preliminary data.</text>
</comment>
<gene>
    <name evidence="5" type="ORF">MUB52_21895</name>
</gene>
<accession>A0ABT3BKJ7</accession>
<name>A0ABT3BKJ7_9RHOB</name>
<dbReference type="InterPro" id="IPR041492">
    <property type="entry name" value="HAD_2"/>
</dbReference>
<dbReference type="SFLD" id="SFLDG01129">
    <property type="entry name" value="C1.5:_HAD__Beta-PGM__Phosphata"/>
    <property type="match status" value="1"/>
</dbReference>
<dbReference type="InterPro" id="IPR006439">
    <property type="entry name" value="HAD-SF_hydro_IA"/>
</dbReference>
<proteinExistence type="inferred from homology"/>
<dbReference type="InterPro" id="IPR023198">
    <property type="entry name" value="PGP-like_dom2"/>
</dbReference>
<dbReference type="SFLD" id="SFLDS00003">
    <property type="entry name" value="Haloacid_Dehalogenase"/>
    <property type="match status" value="1"/>
</dbReference>
<dbReference type="Gene3D" id="1.10.150.240">
    <property type="entry name" value="Putative phosphatase, domain 2"/>
    <property type="match status" value="1"/>
</dbReference>
<organism evidence="5 6">
    <name type="scientific">Roseobacter sinensis</name>
    <dbReference type="NCBI Taxonomy" id="2931391"/>
    <lineage>
        <taxon>Bacteria</taxon>
        <taxon>Pseudomonadati</taxon>
        <taxon>Pseudomonadota</taxon>
        <taxon>Alphaproteobacteria</taxon>
        <taxon>Rhodobacterales</taxon>
        <taxon>Roseobacteraceae</taxon>
        <taxon>Roseobacter</taxon>
    </lineage>
</organism>
<dbReference type="Gene3D" id="3.40.50.1000">
    <property type="entry name" value="HAD superfamily/HAD-like"/>
    <property type="match status" value="1"/>
</dbReference>
<dbReference type="InterPro" id="IPR051600">
    <property type="entry name" value="Beta-PGM-like"/>
</dbReference>
<keyword evidence="4" id="KW-0460">Magnesium</keyword>
<dbReference type="RefSeq" id="WP_263846301.1">
    <property type="nucleotide sequence ID" value="NZ_JALIEB010000027.1"/>
</dbReference>
<dbReference type="PRINTS" id="PR00413">
    <property type="entry name" value="HADHALOGNASE"/>
</dbReference>
<evidence type="ECO:0000256" key="4">
    <source>
        <dbReference type="ARBA" id="ARBA00022842"/>
    </source>
</evidence>
<dbReference type="Proteomes" id="UP001208690">
    <property type="component" value="Unassembled WGS sequence"/>
</dbReference>
<evidence type="ECO:0000256" key="1">
    <source>
        <dbReference type="ARBA" id="ARBA00001946"/>
    </source>
</evidence>
<dbReference type="Pfam" id="PF13419">
    <property type="entry name" value="HAD_2"/>
    <property type="match status" value="1"/>
</dbReference>
<comment type="cofactor">
    <cofactor evidence="1">
        <name>Mg(2+)</name>
        <dbReference type="ChEBI" id="CHEBI:18420"/>
    </cofactor>
</comment>
<evidence type="ECO:0000313" key="6">
    <source>
        <dbReference type="Proteomes" id="UP001208690"/>
    </source>
</evidence>
<evidence type="ECO:0000256" key="2">
    <source>
        <dbReference type="ARBA" id="ARBA00006171"/>
    </source>
</evidence>
<dbReference type="NCBIfam" id="TIGR01509">
    <property type="entry name" value="HAD-SF-IA-v3"/>
    <property type="match status" value="1"/>
</dbReference>
<dbReference type="SUPFAM" id="SSF56784">
    <property type="entry name" value="HAD-like"/>
    <property type="match status" value="1"/>
</dbReference>
<dbReference type="EMBL" id="JALIEB010000027">
    <property type="protein sequence ID" value="MCV3274096.1"/>
    <property type="molecule type" value="Genomic_DNA"/>
</dbReference>
<dbReference type="PANTHER" id="PTHR46193">
    <property type="entry name" value="6-PHOSPHOGLUCONATE PHOSPHATASE"/>
    <property type="match status" value="1"/>
</dbReference>
<keyword evidence="3" id="KW-0479">Metal-binding</keyword>
<dbReference type="PANTHER" id="PTHR46193:SF10">
    <property type="entry name" value="6-PHOSPHOGLUCONATE PHOSPHATASE"/>
    <property type="match status" value="1"/>
</dbReference>
<evidence type="ECO:0000313" key="5">
    <source>
        <dbReference type="EMBL" id="MCV3274096.1"/>
    </source>
</evidence>
<comment type="similarity">
    <text evidence="2">Belongs to the HAD-like hydrolase superfamily. CbbY/CbbZ/Gph/YieH family.</text>
</comment>